<evidence type="ECO:0000313" key="1">
    <source>
        <dbReference type="EMBL" id="PYE88269.1"/>
    </source>
</evidence>
<dbReference type="Gene3D" id="2.130.10.10">
    <property type="entry name" value="YVTN repeat-like/Quinoprotein amine dehydrogenase"/>
    <property type="match status" value="1"/>
</dbReference>
<dbReference type="OrthoDB" id="8432779at2"/>
<dbReference type="InterPro" id="IPR051200">
    <property type="entry name" value="Host-pathogen_enzymatic-act"/>
</dbReference>
<sequence length="313" mass="33377">MTHGTIASEPSYLLDGNLISGIGYSPMTKRLFACCPGPKNRIAVLKVNYNDGKTVYQENPDVENVDTTVYSIICSPSTLAAYAIMLDGSTLFVDVEKDEARPAPRVPQLQTTIKQPNMAFTPDGKTAIFPGSNCVYVIDQTSDAPAVPIPTTIDPTWVAVAKDVSLAYAGSRFSASIIYIDLATMTPKGTIGLSGPITTFDISDDGSKIFAVSNNQIIVIDTATNIQSASIPYPLAPDEFFGQISCSKAGPRACVPINSPNSPRVIIIDTMSNKIAGQFVTRKVVNCSAYDEYSNAYIAMRDGVLVIPAAVSP</sequence>
<dbReference type="SUPFAM" id="SSF50969">
    <property type="entry name" value="YVTN repeat-like/Quinoprotein amine dehydrogenase"/>
    <property type="match status" value="1"/>
</dbReference>
<name>A0A318T324_9HYPH</name>
<evidence type="ECO:0000313" key="2">
    <source>
        <dbReference type="Proteomes" id="UP000247454"/>
    </source>
</evidence>
<dbReference type="AlphaFoldDB" id="A0A318T324"/>
<comment type="caution">
    <text evidence="1">The sequence shown here is derived from an EMBL/GenBank/DDBJ whole genome shotgun (WGS) entry which is preliminary data.</text>
</comment>
<dbReference type="Proteomes" id="UP000247454">
    <property type="component" value="Unassembled WGS sequence"/>
</dbReference>
<keyword evidence="2" id="KW-1185">Reference proteome</keyword>
<dbReference type="InterPro" id="IPR015943">
    <property type="entry name" value="WD40/YVTN_repeat-like_dom_sf"/>
</dbReference>
<dbReference type="PANTHER" id="PTHR47197:SF3">
    <property type="entry name" value="DIHYDRO-HEME D1 DEHYDROGENASE"/>
    <property type="match status" value="1"/>
</dbReference>
<dbReference type="InterPro" id="IPR011044">
    <property type="entry name" value="Quino_amine_DH_bsu"/>
</dbReference>
<dbReference type="RefSeq" id="WP_110751274.1">
    <property type="nucleotide sequence ID" value="NZ_QJTF01000008.1"/>
</dbReference>
<proteinExistence type="predicted"/>
<accession>A0A318T324</accession>
<organism evidence="1 2">
    <name type="scientific">Phyllobacterium leguminum</name>
    <dbReference type="NCBI Taxonomy" id="314237"/>
    <lineage>
        <taxon>Bacteria</taxon>
        <taxon>Pseudomonadati</taxon>
        <taxon>Pseudomonadota</taxon>
        <taxon>Alphaproteobacteria</taxon>
        <taxon>Hyphomicrobiales</taxon>
        <taxon>Phyllobacteriaceae</taxon>
        <taxon>Phyllobacterium</taxon>
    </lineage>
</organism>
<dbReference type="EMBL" id="QJTF01000008">
    <property type="protein sequence ID" value="PYE88269.1"/>
    <property type="molecule type" value="Genomic_DNA"/>
</dbReference>
<protein>
    <recommendedName>
        <fullName evidence="3">YVTN family beta-propeller protein</fullName>
    </recommendedName>
</protein>
<reference evidence="1 2" key="1">
    <citation type="submission" date="2018-06" db="EMBL/GenBank/DDBJ databases">
        <title>Genomic Encyclopedia of Type Strains, Phase III (KMG-III): the genomes of soil and plant-associated and newly described type strains.</title>
        <authorList>
            <person name="Whitman W."/>
        </authorList>
    </citation>
    <scope>NUCLEOTIDE SEQUENCE [LARGE SCALE GENOMIC DNA]</scope>
    <source>
        <strain evidence="1 2">ORS 1419</strain>
    </source>
</reference>
<dbReference type="PANTHER" id="PTHR47197">
    <property type="entry name" value="PROTEIN NIRF"/>
    <property type="match status" value="1"/>
</dbReference>
<evidence type="ECO:0008006" key="3">
    <source>
        <dbReference type="Google" id="ProtNLM"/>
    </source>
</evidence>
<gene>
    <name evidence="1" type="ORF">C7477_108141</name>
</gene>